<protein>
    <submittedName>
        <fullName evidence="1">Uncharacterized protein</fullName>
    </submittedName>
</protein>
<evidence type="ECO:0000313" key="1">
    <source>
        <dbReference type="EMBL" id="MEL0606666.1"/>
    </source>
</evidence>
<accession>A0ACC6RA14</accession>
<organism evidence="1 2">
    <name type="scientific">Pseudoalteromonas undina</name>
    <dbReference type="NCBI Taxonomy" id="43660"/>
    <lineage>
        <taxon>Bacteria</taxon>
        <taxon>Pseudomonadati</taxon>
        <taxon>Pseudomonadota</taxon>
        <taxon>Gammaproteobacteria</taxon>
        <taxon>Alteromonadales</taxon>
        <taxon>Pseudoalteromonadaceae</taxon>
        <taxon>Pseudoalteromonas</taxon>
    </lineage>
</organism>
<keyword evidence="2" id="KW-1185">Reference proteome</keyword>
<dbReference type="Proteomes" id="UP001374952">
    <property type="component" value="Unassembled WGS sequence"/>
</dbReference>
<feature type="non-terminal residue" evidence="1">
    <location>
        <position position="68"/>
    </location>
</feature>
<comment type="caution">
    <text evidence="1">The sequence shown here is derived from an EMBL/GenBank/DDBJ whole genome shotgun (WGS) entry which is preliminary data.</text>
</comment>
<gene>
    <name evidence="1" type="ORF">V6250_21405</name>
</gene>
<reference evidence="1" key="1">
    <citation type="submission" date="2024-02" db="EMBL/GenBank/DDBJ databases">
        <title>Bacteria isolated from the canopy kelp, Nereocystis luetkeana.</title>
        <authorList>
            <person name="Pfister C.A."/>
            <person name="Younker I.T."/>
            <person name="Light S.H."/>
        </authorList>
    </citation>
    <scope>NUCLEOTIDE SEQUENCE</scope>
    <source>
        <strain evidence="1">TN.2.01</strain>
    </source>
</reference>
<proteinExistence type="predicted"/>
<name>A0ACC6RA14_9GAMM</name>
<dbReference type="EMBL" id="JBAKAX010000384">
    <property type="protein sequence ID" value="MEL0606666.1"/>
    <property type="molecule type" value="Genomic_DNA"/>
</dbReference>
<feature type="non-terminal residue" evidence="1">
    <location>
        <position position="1"/>
    </location>
</feature>
<sequence length="68" mass="7747">DFETNYNQAKEQHDSAQAKLLQHQTQHAVLITEHAQHSQAIQRAQAKQLEIKPTMQGARTELNELTAQ</sequence>
<evidence type="ECO:0000313" key="2">
    <source>
        <dbReference type="Proteomes" id="UP001374952"/>
    </source>
</evidence>